<comment type="caution">
    <text evidence="9">The sequence shown here is derived from an EMBL/GenBank/DDBJ whole genome shotgun (WGS) entry which is preliminary data.</text>
</comment>
<comment type="similarity">
    <text evidence="2 8">Belongs to the lactate permease family.</text>
</comment>
<protein>
    <recommendedName>
        <fullName evidence="8">L-lactate permease</fullName>
    </recommendedName>
</protein>
<keyword evidence="7 8" id="KW-0472">Membrane</keyword>
<evidence type="ECO:0000256" key="3">
    <source>
        <dbReference type="ARBA" id="ARBA00022448"/>
    </source>
</evidence>
<dbReference type="PANTHER" id="PTHR30003:SF0">
    <property type="entry name" value="GLYCOLATE PERMEASE GLCA-RELATED"/>
    <property type="match status" value="1"/>
</dbReference>
<feature type="transmembrane region" description="Helical" evidence="8">
    <location>
        <begin position="239"/>
        <end position="257"/>
    </location>
</feature>
<evidence type="ECO:0000256" key="4">
    <source>
        <dbReference type="ARBA" id="ARBA00022475"/>
    </source>
</evidence>
<comment type="function">
    <text evidence="8">Uptake of L-lactate across the membrane. Can also transport D-lactate and glycolate.</text>
</comment>
<evidence type="ECO:0000313" key="10">
    <source>
        <dbReference type="Proteomes" id="UP001605989"/>
    </source>
</evidence>
<feature type="transmembrane region" description="Helical" evidence="8">
    <location>
        <begin position="142"/>
        <end position="165"/>
    </location>
</feature>
<feature type="transmembrane region" description="Helical" evidence="8">
    <location>
        <begin position="30"/>
        <end position="51"/>
    </location>
</feature>
<evidence type="ECO:0000256" key="6">
    <source>
        <dbReference type="ARBA" id="ARBA00022989"/>
    </source>
</evidence>
<dbReference type="PANTHER" id="PTHR30003">
    <property type="entry name" value="L-LACTATE PERMEASE"/>
    <property type="match status" value="1"/>
</dbReference>
<gene>
    <name evidence="9" type="ORF">ACGTZG_02365</name>
</gene>
<feature type="transmembrane region" description="Helical" evidence="8">
    <location>
        <begin position="278"/>
        <end position="303"/>
    </location>
</feature>
<keyword evidence="4 8" id="KW-1003">Cell membrane</keyword>
<dbReference type="RefSeq" id="WP_113856294.1">
    <property type="nucleotide sequence ID" value="NZ_CP011940.1"/>
</dbReference>
<feature type="transmembrane region" description="Helical" evidence="8">
    <location>
        <begin position="63"/>
        <end position="80"/>
    </location>
</feature>
<comment type="subcellular location">
    <subcellularLocation>
        <location evidence="1 8">Cell membrane</location>
        <topology evidence="1 8">Multi-pass membrane protein</topology>
    </subcellularLocation>
</comment>
<feature type="transmembrane region" description="Helical" evidence="8">
    <location>
        <begin position="363"/>
        <end position="382"/>
    </location>
</feature>
<dbReference type="Pfam" id="PF02652">
    <property type="entry name" value="Lactate_perm"/>
    <property type="match status" value="1"/>
</dbReference>
<reference evidence="9 10" key="1">
    <citation type="submission" date="2024-10" db="EMBL/GenBank/DDBJ databases">
        <authorList>
            <person name="Sang B.-I."/>
            <person name="Prabhaharan D."/>
        </authorList>
    </citation>
    <scope>NUCLEOTIDE SEQUENCE [LARGE SCALE GENOMIC DNA]</scope>
    <source>
        <strain evidence="9 10">MH</strain>
    </source>
</reference>
<keyword evidence="5 8" id="KW-0812">Transmembrane</keyword>
<feature type="transmembrane region" description="Helical" evidence="8">
    <location>
        <begin position="6"/>
        <end position="23"/>
    </location>
</feature>
<name>A0ABW7DLK1_9FIRM</name>
<dbReference type="Proteomes" id="UP001605989">
    <property type="component" value="Unassembled WGS sequence"/>
</dbReference>
<sequence length="507" mass="54872">MADFIIALVPIFWFVIALGFFKVSGMYSCIIAYILSATAGFLWFGLSISNIATATVEGIIDGIWPILTVIFAALFTFKLTEQTGELENIKKMLLHITDDKLILLLIIGFGFGNFLEGVAGFGTSVIVPAGILVSIGMNPVRIVGSLLIMTTMTTAFGSVGVTTLVTSQVTGISADILSSNVIIIELLPLFLTPYVMIYICGDGWKSIRNMFVITTISSLAFTVPAFCIAYFVGPELPDVAGSISAMVFTILFVKLFYVEEKMDKTEKNAFTLYQGIRAWSPFIIMFVLLTVTSRLFPFIHNMLVSVKSVFTIYNGINPSSITINWLTNSADVIMISAIIGGLIQGMSIKEQISVFFKAIYKNWSMIVTICSVMAVAIIMNYSGMIRTIAMFMVVATGGFYPFVSPLIGGLGSFVTGSATTSSALFGNLQTATAEALGISEAWLAAGNLFGGGVGKIISPQMISLGASAVQQPGLDNRILRATFKWFFILIAIGGIFCYFIPIIFKLY</sequence>
<dbReference type="EMBL" id="JBIEKR010000002">
    <property type="protein sequence ID" value="MFG6272029.1"/>
    <property type="molecule type" value="Genomic_DNA"/>
</dbReference>
<feature type="transmembrane region" description="Helical" evidence="8">
    <location>
        <begin position="211"/>
        <end position="233"/>
    </location>
</feature>
<dbReference type="NCBIfam" id="TIGR00795">
    <property type="entry name" value="lctP"/>
    <property type="match status" value="1"/>
</dbReference>
<feature type="transmembrane region" description="Helical" evidence="8">
    <location>
        <begin position="388"/>
        <end position="414"/>
    </location>
</feature>
<feature type="transmembrane region" description="Helical" evidence="8">
    <location>
        <begin position="117"/>
        <end position="135"/>
    </location>
</feature>
<feature type="transmembrane region" description="Helical" evidence="8">
    <location>
        <begin position="323"/>
        <end position="343"/>
    </location>
</feature>
<evidence type="ECO:0000313" key="9">
    <source>
        <dbReference type="EMBL" id="MFG6272029.1"/>
    </source>
</evidence>
<keyword evidence="10" id="KW-1185">Reference proteome</keyword>
<evidence type="ECO:0000256" key="8">
    <source>
        <dbReference type="RuleBase" id="RU365092"/>
    </source>
</evidence>
<evidence type="ECO:0000256" key="1">
    <source>
        <dbReference type="ARBA" id="ARBA00004651"/>
    </source>
</evidence>
<organism evidence="9 10">
    <name type="scientific">Megasphaera hexanoica</name>
    <dbReference type="NCBI Taxonomy" id="1675036"/>
    <lineage>
        <taxon>Bacteria</taxon>
        <taxon>Bacillati</taxon>
        <taxon>Bacillota</taxon>
        <taxon>Negativicutes</taxon>
        <taxon>Veillonellales</taxon>
        <taxon>Veillonellaceae</taxon>
        <taxon>Megasphaera</taxon>
    </lineage>
</organism>
<keyword evidence="6 8" id="KW-1133">Transmembrane helix</keyword>
<feature type="transmembrane region" description="Helical" evidence="8">
    <location>
        <begin position="92"/>
        <end position="111"/>
    </location>
</feature>
<accession>A0ABW7DLK1</accession>
<feature type="transmembrane region" description="Helical" evidence="8">
    <location>
        <begin position="177"/>
        <end position="199"/>
    </location>
</feature>
<evidence type="ECO:0000256" key="2">
    <source>
        <dbReference type="ARBA" id="ARBA00010100"/>
    </source>
</evidence>
<evidence type="ECO:0000256" key="7">
    <source>
        <dbReference type="ARBA" id="ARBA00023136"/>
    </source>
</evidence>
<evidence type="ECO:0000256" key="5">
    <source>
        <dbReference type="ARBA" id="ARBA00022692"/>
    </source>
</evidence>
<proteinExistence type="inferred from homology"/>
<dbReference type="InterPro" id="IPR003804">
    <property type="entry name" value="Lactate_perm"/>
</dbReference>
<feature type="transmembrane region" description="Helical" evidence="8">
    <location>
        <begin position="485"/>
        <end position="504"/>
    </location>
</feature>
<keyword evidence="3 8" id="KW-0813">Transport</keyword>